<reference evidence="2" key="1">
    <citation type="submission" date="2020-07" db="EMBL/GenBank/DDBJ databases">
        <title>The High-quality genome of the commercially important snow crab, Chionoecetes opilio.</title>
        <authorList>
            <person name="Jeong J.-H."/>
            <person name="Ryu S."/>
        </authorList>
    </citation>
    <scope>NUCLEOTIDE SEQUENCE</scope>
    <source>
        <strain evidence="2">MADBK_172401_WGS</strain>
        <tissue evidence="2">Digestive gland</tissue>
    </source>
</reference>
<evidence type="ECO:0000313" key="3">
    <source>
        <dbReference type="Proteomes" id="UP000770661"/>
    </source>
</evidence>
<sequence>MGMIQNLNLCFLLLLLQFCTVRAFPSWLSCMKYPATTSTLQAHFKRVTYPFAAAGASSRREKPRTCFLIQCPNRTLQQLGLLGGPGKGCPDPPGTLHLWVCCSRAVELGEFFPIVCFLAEHFPFLASFPDTRGWSCHINDVKTFQHWNSGNPRVFVQWSLHNLKASVTSVRHPMFPKTDFFPLSKEKKVVSPLEWGNMVRCGFSLCRVLRWLMVGKGIFPTAKGDPDSAVDTCGLERILPDGDDKNVSIHFCVPRWVHPSLGIL</sequence>
<keyword evidence="3" id="KW-1185">Reference proteome</keyword>
<dbReference type="Proteomes" id="UP000770661">
    <property type="component" value="Unassembled WGS sequence"/>
</dbReference>
<name>A0A8J4XZ05_CHIOP</name>
<feature type="chain" id="PRO_5035277182" evidence="1">
    <location>
        <begin position="24"/>
        <end position="264"/>
    </location>
</feature>
<protein>
    <submittedName>
        <fullName evidence="2">Uncharacterized protein</fullName>
    </submittedName>
</protein>
<comment type="caution">
    <text evidence="2">The sequence shown here is derived from an EMBL/GenBank/DDBJ whole genome shotgun (WGS) entry which is preliminary data.</text>
</comment>
<dbReference type="EMBL" id="JACEEZ010019575">
    <property type="protein sequence ID" value="KAG0715581.1"/>
    <property type="molecule type" value="Genomic_DNA"/>
</dbReference>
<keyword evidence="1" id="KW-0732">Signal</keyword>
<evidence type="ECO:0000256" key="1">
    <source>
        <dbReference type="SAM" id="SignalP"/>
    </source>
</evidence>
<feature type="signal peptide" evidence="1">
    <location>
        <begin position="1"/>
        <end position="23"/>
    </location>
</feature>
<accession>A0A8J4XZ05</accession>
<organism evidence="2 3">
    <name type="scientific">Chionoecetes opilio</name>
    <name type="common">Atlantic snow crab</name>
    <name type="synonym">Cancer opilio</name>
    <dbReference type="NCBI Taxonomy" id="41210"/>
    <lineage>
        <taxon>Eukaryota</taxon>
        <taxon>Metazoa</taxon>
        <taxon>Ecdysozoa</taxon>
        <taxon>Arthropoda</taxon>
        <taxon>Crustacea</taxon>
        <taxon>Multicrustacea</taxon>
        <taxon>Malacostraca</taxon>
        <taxon>Eumalacostraca</taxon>
        <taxon>Eucarida</taxon>
        <taxon>Decapoda</taxon>
        <taxon>Pleocyemata</taxon>
        <taxon>Brachyura</taxon>
        <taxon>Eubrachyura</taxon>
        <taxon>Majoidea</taxon>
        <taxon>Majidae</taxon>
        <taxon>Chionoecetes</taxon>
    </lineage>
</organism>
<proteinExistence type="predicted"/>
<evidence type="ECO:0000313" key="2">
    <source>
        <dbReference type="EMBL" id="KAG0715581.1"/>
    </source>
</evidence>
<gene>
    <name evidence="2" type="ORF">GWK47_011634</name>
</gene>
<dbReference type="AlphaFoldDB" id="A0A8J4XZ05"/>